<keyword evidence="3" id="KW-1185">Reference proteome</keyword>
<feature type="domain" description="Gfo/Idh/MocA-like oxidoreductase N-terminal" evidence="1">
    <location>
        <begin position="23"/>
        <end position="94"/>
    </location>
</feature>
<gene>
    <name evidence="2" type="ORF">I5907_01745</name>
</gene>
<evidence type="ECO:0000313" key="2">
    <source>
        <dbReference type="EMBL" id="MBG9374942.1"/>
    </source>
</evidence>
<dbReference type="Gene3D" id="3.40.50.720">
    <property type="entry name" value="NAD(P)-binding Rossmann-like Domain"/>
    <property type="match status" value="1"/>
</dbReference>
<sequence length="97" mass="10615">MNTYKNVGVIDCSDHGSVPVLSEASKTNGYNIRKVYLSNNSSRADIKTQYPQAEIVQDAKEIIDDALIDLIIVSSPADNNMDIVGEVLEAGKYVRVI</sequence>
<reference evidence="2" key="1">
    <citation type="submission" date="2020-11" db="EMBL/GenBank/DDBJ databases">
        <title>Bacterial whole genome sequence for Panacibacter sp. DH6.</title>
        <authorList>
            <person name="Le V."/>
            <person name="Ko S."/>
            <person name="Ahn C.-Y."/>
            <person name="Oh H.-M."/>
        </authorList>
    </citation>
    <scope>NUCLEOTIDE SEQUENCE</scope>
    <source>
        <strain evidence="2">DH6</strain>
    </source>
</reference>
<protein>
    <recommendedName>
        <fullName evidence="1">Gfo/Idh/MocA-like oxidoreductase N-terminal domain-containing protein</fullName>
    </recommendedName>
</protein>
<organism evidence="2 3">
    <name type="scientific">Panacibacter microcysteis</name>
    <dbReference type="NCBI Taxonomy" id="2793269"/>
    <lineage>
        <taxon>Bacteria</taxon>
        <taxon>Pseudomonadati</taxon>
        <taxon>Bacteroidota</taxon>
        <taxon>Chitinophagia</taxon>
        <taxon>Chitinophagales</taxon>
        <taxon>Chitinophagaceae</taxon>
        <taxon>Panacibacter</taxon>
    </lineage>
</organism>
<evidence type="ECO:0000259" key="1">
    <source>
        <dbReference type="Pfam" id="PF01408"/>
    </source>
</evidence>
<dbReference type="Pfam" id="PF01408">
    <property type="entry name" value="GFO_IDH_MocA"/>
    <property type="match status" value="1"/>
</dbReference>
<evidence type="ECO:0000313" key="3">
    <source>
        <dbReference type="Proteomes" id="UP000628448"/>
    </source>
</evidence>
<dbReference type="InterPro" id="IPR036291">
    <property type="entry name" value="NAD(P)-bd_dom_sf"/>
</dbReference>
<dbReference type="AlphaFoldDB" id="A0A931E2I6"/>
<dbReference type="SUPFAM" id="SSF51735">
    <property type="entry name" value="NAD(P)-binding Rossmann-fold domains"/>
    <property type="match status" value="1"/>
</dbReference>
<proteinExistence type="predicted"/>
<dbReference type="EMBL" id="JADWYR010000001">
    <property type="protein sequence ID" value="MBG9374942.1"/>
    <property type="molecule type" value="Genomic_DNA"/>
</dbReference>
<dbReference type="GO" id="GO:0000166">
    <property type="term" value="F:nucleotide binding"/>
    <property type="evidence" value="ECO:0007669"/>
    <property type="project" value="InterPro"/>
</dbReference>
<dbReference type="RefSeq" id="WP_196989024.1">
    <property type="nucleotide sequence ID" value="NZ_JADWYR010000001.1"/>
</dbReference>
<dbReference type="InterPro" id="IPR000683">
    <property type="entry name" value="Gfo/Idh/MocA-like_OxRdtase_N"/>
</dbReference>
<accession>A0A931E2I6</accession>
<comment type="caution">
    <text evidence="2">The sequence shown here is derived from an EMBL/GenBank/DDBJ whole genome shotgun (WGS) entry which is preliminary data.</text>
</comment>
<dbReference type="Proteomes" id="UP000628448">
    <property type="component" value="Unassembled WGS sequence"/>
</dbReference>
<name>A0A931E2I6_9BACT</name>